<feature type="domain" description="Sulfatase N-terminal" evidence="2">
    <location>
        <begin position="32"/>
        <end position="356"/>
    </location>
</feature>
<protein>
    <submittedName>
        <fullName evidence="3">Mucin-desulfating sulfatase (N-acetylglucosamine-6-sulfatase)</fullName>
    </submittedName>
</protein>
<keyword evidence="1" id="KW-0732">Signal</keyword>
<proteinExistence type="predicted"/>
<dbReference type="InterPro" id="IPR017850">
    <property type="entry name" value="Alkaline_phosphatase_core_sf"/>
</dbReference>
<dbReference type="EMBL" id="ABCK01000001">
    <property type="protein sequence ID" value="EDM29495.1"/>
    <property type="molecule type" value="Genomic_DNA"/>
</dbReference>
<reference evidence="3 4" key="1">
    <citation type="journal article" date="2010" name="J. Bacteriol.">
        <title>Genome sequence of Lentisphaera araneosa HTCC2155T, the type species of the order Lentisphaerales in the phylum Lentisphaerae.</title>
        <authorList>
            <person name="Thrash J.C."/>
            <person name="Cho J.C."/>
            <person name="Vergin K.L."/>
            <person name="Morris R.M."/>
            <person name="Giovannoni S.J."/>
        </authorList>
    </citation>
    <scope>NUCLEOTIDE SEQUENCE [LARGE SCALE GENOMIC DNA]</scope>
    <source>
        <strain evidence="3 4">HTCC2155</strain>
    </source>
</reference>
<sequence>MKNFEIIRARPMKYLLLLLSLTTLAISAAEKPNIVFFLVDDQRNDFLGCTGHPIIQTPNIDKLADQGTLFKNAFVTTATCWVSRASILTGMYMRKHRFQGGLINPKYIATSYPMGLKKAGYQTAYFGKTHFRLDKKQQAKMFDEFKQVGRNPFHKKMPDGSLKHETDIIADLAIDFIKRQSEEKPFFVNMNFNATHAEDSDKKDHFPYPESAAHLYTDMTMPLPKLHDRKIFESQPKFMQNSMHNDRYKWRWDTPEKYQHNMRNYLRMASGIDFALGRVVDALKEKNLNDNTVIIYTADNGYYAGDRGFAGKWTHYEQSLRVPLIIFDGRNQKGQKLSQIALNIDLGATMLDYAGMPTPKQYNGSSLKPLIEGEKVEWRKEFMGEFYSKHKTIPNWEGIRAERYVYASYPEEGFEFLHDLQKDPDQLQNFAKNPEYKEILKKMRKRLRETADPQGKPFVTRK</sequence>
<dbReference type="PANTHER" id="PTHR43108:SF6">
    <property type="entry name" value="N-SULPHOGLUCOSAMINE SULPHOHYDROLASE"/>
    <property type="match status" value="1"/>
</dbReference>
<dbReference type="eggNOG" id="COG3119">
    <property type="taxonomic scope" value="Bacteria"/>
</dbReference>
<dbReference type="AlphaFoldDB" id="A6DFB5"/>
<dbReference type="Gene3D" id="3.40.720.10">
    <property type="entry name" value="Alkaline Phosphatase, subunit A"/>
    <property type="match status" value="1"/>
</dbReference>
<evidence type="ECO:0000313" key="4">
    <source>
        <dbReference type="Proteomes" id="UP000004947"/>
    </source>
</evidence>
<dbReference type="STRING" id="313628.LNTAR_17133"/>
<organism evidence="3 4">
    <name type="scientific">Lentisphaera araneosa HTCC2155</name>
    <dbReference type="NCBI Taxonomy" id="313628"/>
    <lineage>
        <taxon>Bacteria</taxon>
        <taxon>Pseudomonadati</taxon>
        <taxon>Lentisphaerota</taxon>
        <taxon>Lentisphaeria</taxon>
        <taxon>Lentisphaerales</taxon>
        <taxon>Lentisphaeraceae</taxon>
        <taxon>Lentisphaera</taxon>
    </lineage>
</organism>
<comment type="caution">
    <text evidence="3">The sequence shown here is derived from an EMBL/GenBank/DDBJ whole genome shotgun (WGS) entry which is preliminary data.</text>
</comment>
<dbReference type="PANTHER" id="PTHR43108">
    <property type="entry name" value="N-ACETYLGLUCOSAMINE-6-SULFATASE FAMILY MEMBER"/>
    <property type="match status" value="1"/>
</dbReference>
<dbReference type="Proteomes" id="UP000004947">
    <property type="component" value="Unassembled WGS sequence"/>
</dbReference>
<feature type="signal peptide" evidence="1">
    <location>
        <begin position="1"/>
        <end position="28"/>
    </location>
</feature>
<feature type="chain" id="PRO_5002691052" evidence="1">
    <location>
        <begin position="29"/>
        <end position="462"/>
    </location>
</feature>
<name>A6DFB5_9BACT</name>
<evidence type="ECO:0000256" key="1">
    <source>
        <dbReference type="SAM" id="SignalP"/>
    </source>
</evidence>
<dbReference type="Pfam" id="PF00884">
    <property type="entry name" value="Sulfatase"/>
    <property type="match status" value="1"/>
</dbReference>
<dbReference type="SUPFAM" id="SSF53649">
    <property type="entry name" value="Alkaline phosphatase-like"/>
    <property type="match status" value="1"/>
</dbReference>
<gene>
    <name evidence="3" type="ORF">LNTAR_17133</name>
</gene>
<dbReference type="InterPro" id="IPR000917">
    <property type="entry name" value="Sulfatase_N"/>
</dbReference>
<keyword evidence="4" id="KW-1185">Reference proteome</keyword>
<evidence type="ECO:0000313" key="3">
    <source>
        <dbReference type="EMBL" id="EDM29495.1"/>
    </source>
</evidence>
<accession>A6DFB5</accession>
<evidence type="ECO:0000259" key="2">
    <source>
        <dbReference type="Pfam" id="PF00884"/>
    </source>
</evidence>
<dbReference type="CDD" id="cd16031">
    <property type="entry name" value="G6S_like"/>
    <property type="match status" value="1"/>
</dbReference>